<gene>
    <name evidence="1" type="ORF">CcrBL10_gp003</name>
    <name evidence="2" type="ORF">CcrBL10_gp321</name>
</gene>
<organism evidence="2 3">
    <name type="scientific">Caulobacter phage CcrBL10</name>
    <dbReference type="NCBI Taxonomy" id="2283269"/>
    <lineage>
        <taxon>Viruses</taxon>
        <taxon>Duplodnaviria</taxon>
        <taxon>Heunggongvirae</taxon>
        <taxon>Uroviricota</taxon>
        <taxon>Caudoviricetes</taxon>
        <taxon>Jeanschmidtviridae</taxon>
        <taxon>Poindextervirus</taxon>
        <taxon>Poindextervirus BL10</taxon>
    </lineage>
</organism>
<accession>A0A385EC02</accession>
<sequence>MIPAEVLNPREHWTPVATRDEAESIATACNASDDVGRYYVEPKGAAFAVAYDDESGAFVAYL</sequence>
<name>A0A385EC02_9CAUD</name>
<keyword evidence="3" id="KW-1185">Reference proteome</keyword>
<evidence type="ECO:0000313" key="2">
    <source>
        <dbReference type="EMBL" id="AXQ68525.1"/>
    </source>
</evidence>
<reference evidence="2 3" key="1">
    <citation type="submission" date="2018-07" db="EMBL/GenBank/DDBJ databases">
        <title>Giant CbK-like Caulobacter bacteriophages have genetically divergent genomes.</title>
        <authorList>
            <person name="Wilson K.M."/>
            <person name="Ely B."/>
        </authorList>
    </citation>
    <scope>NUCLEOTIDE SEQUENCE [LARGE SCALE GENOMIC DNA]</scope>
</reference>
<dbReference type="EMBL" id="MH588544">
    <property type="protein sequence ID" value="AXQ68207.1"/>
    <property type="molecule type" value="Genomic_DNA"/>
</dbReference>
<evidence type="ECO:0000313" key="3">
    <source>
        <dbReference type="Proteomes" id="UP000258997"/>
    </source>
</evidence>
<evidence type="ECO:0000313" key="1">
    <source>
        <dbReference type="EMBL" id="AXQ68207.1"/>
    </source>
</evidence>
<proteinExistence type="predicted"/>
<protein>
    <submittedName>
        <fullName evidence="2">Uncharacterized protein</fullName>
    </submittedName>
</protein>
<dbReference type="Proteomes" id="UP000258997">
    <property type="component" value="Segment"/>
</dbReference>
<dbReference type="EMBL" id="MH588544">
    <property type="protein sequence ID" value="AXQ68525.1"/>
    <property type="molecule type" value="Genomic_DNA"/>
</dbReference>